<keyword evidence="4" id="KW-1185">Reference proteome</keyword>
<protein>
    <recommendedName>
        <fullName evidence="5">Integral membrane protein</fullName>
    </recommendedName>
</protein>
<accession>A0A2T0Q9K5</accession>
<keyword evidence="2" id="KW-0472">Membrane</keyword>
<dbReference type="RefSeq" id="WP_245929980.1">
    <property type="nucleotide sequence ID" value="NZ_PVZC01000002.1"/>
</dbReference>
<gene>
    <name evidence="3" type="ORF">CLV72_102207</name>
</gene>
<feature type="transmembrane region" description="Helical" evidence="2">
    <location>
        <begin position="153"/>
        <end position="175"/>
    </location>
</feature>
<organism evidence="3 4">
    <name type="scientific">Allonocardiopsis opalescens</name>
    <dbReference type="NCBI Taxonomy" id="1144618"/>
    <lineage>
        <taxon>Bacteria</taxon>
        <taxon>Bacillati</taxon>
        <taxon>Actinomycetota</taxon>
        <taxon>Actinomycetes</taxon>
        <taxon>Streptosporangiales</taxon>
        <taxon>Allonocardiopsis</taxon>
    </lineage>
</organism>
<evidence type="ECO:0008006" key="5">
    <source>
        <dbReference type="Google" id="ProtNLM"/>
    </source>
</evidence>
<feature type="transmembrane region" description="Helical" evidence="2">
    <location>
        <begin position="15"/>
        <end position="35"/>
    </location>
</feature>
<feature type="compositionally biased region" description="Low complexity" evidence="1">
    <location>
        <begin position="290"/>
        <end position="299"/>
    </location>
</feature>
<name>A0A2T0Q9K5_9ACTN</name>
<feature type="transmembrane region" description="Helical" evidence="2">
    <location>
        <begin position="182"/>
        <end position="204"/>
    </location>
</feature>
<feature type="region of interest" description="Disordered" evidence="1">
    <location>
        <begin position="257"/>
        <end position="305"/>
    </location>
</feature>
<evidence type="ECO:0000256" key="2">
    <source>
        <dbReference type="SAM" id="Phobius"/>
    </source>
</evidence>
<reference evidence="3 4" key="1">
    <citation type="submission" date="2018-03" db="EMBL/GenBank/DDBJ databases">
        <title>Genomic Encyclopedia of Archaeal and Bacterial Type Strains, Phase II (KMG-II): from individual species to whole genera.</title>
        <authorList>
            <person name="Goeker M."/>
        </authorList>
    </citation>
    <scope>NUCLEOTIDE SEQUENCE [LARGE SCALE GENOMIC DNA]</scope>
    <source>
        <strain evidence="3 4">DSM 45601</strain>
    </source>
</reference>
<proteinExistence type="predicted"/>
<feature type="transmembrane region" description="Helical" evidence="2">
    <location>
        <begin position="120"/>
        <end position="141"/>
    </location>
</feature>
<keyword evidence="2" id="KW-0812">Transmembrane</keyword>
<feature type="compositionally biased region" description="Pro residues" evidence="1">
    <location>
        <begin position="278"/>
        <end position="289"/>
    </location>
</feature>
<feature type="transmembrane region" description="Helical" evidence="2">
    <location>
        <begin position="82"/>
        <end position="108"/>
    </location>
</feature>
<feature type="transmembrane region" description="Helical" evidence="2">
    <location>
        <begin position="56"/>
        <end position="76"/>
    </location>
</feature>
<evidence type="ECO:0000313" key="4">
    <source>
        <dbReference type="Proteomes" id="UP000237846"/>
    </source>
</evidence>
<keyword evidence="2" id="KW-1133">Transmembrane helix</keyword>
<dbReference type="AlphaFoldDB" id="A0A2T0Q9K5"/>
<evidence type="ECO:0000313" key="3">
    <source>
        <dbReference type="EMBL" id="PRY00576.1"/>
    </source>
</evidence>
<evidence type="ECO:0000256" key="1">
    <source>
        <dbReference type="SAM" id="MobiDB-lite"/>
    </source>
</evidence>
<dbReference type="Proteomes" id="UP000237846">
    <property type="component" value="Unassembled WGS sequence"/>
</dbReference>
<comment type="caution">
    <text evidence="3">The sequence shown here is derived from an EMBL/GenBank/DDBJ whole genome shotgun (WGS) entry which is preliminary data.</text>
</comment>
<sequence length="305" mass="32945">MTAFFVQRIVETGRLPMFCFFVAFVTGFVLIRISVRLIRAEVRWWPGNVTPGGLHIHHVVFGVALMLVGGVGRLMISDGAGWAVAVCACVFGLGAALVLDEFALILHLSDVYWTERGRTSVDAVFVAIAMAGLLLLGLRPFGYESLPPGTDPAAAWTSYALMAATVVFNLAMSVVTLLKGKIWTGIVGVFVPGLALVGAVRLAVPSSPWARWRYPAGSRKLARAHRRNLRIRRPLIRLKINLQEFIAGRHLPDPEGWPLRPSALRGGTRAAPRSRRVPPVPPRPDPPAAAPAAPLAAAPTIREAP</sequence>
<dbReference type="EMBL" id="PVZC01000002">
    <property type="protein sequence ID" value="PRY00576.1"/>
    <property type="molecule type" value="Genomic_DNA"/>
</dbReference>